<evidence type="ECO:0000313" key="1">
    <source>
        <dbReference type="EMBL" id="UYV17612.1"/>
    </source>
</evidence>
<keyword evidence="2" id="KW-1185">Reference proteome</keyword>
<proteinExistence type="predicted"/>
<protein>
    <submittedName>
        <fullName evidence="1">Uncharacterized protein</fullName>
    </submittedName>
</protein>
<dbReference type="Proteomes" id="UP001163082">
    <property type="component" value="Chromosome"/>
</dbReference>
<accession>A0ABY6JMC3</accession>
<gene>
    <name evidence="1" type="ORF">K1Y77_08820</name>
</gene>
<name>A0ABY6JMC3_9GAMM</name>
<dbReference type="RefSeq" id="WP_264428035.1">
    <property type="nucleotide sequence ID" value="NZ_CP080627.1"/>
</dbReference>
<dbReference type="EMBL" id="CP080627">
    <property type="protein sequence ID" value="UYV17612.1"/>
    <property type="molecule type" value="Genomic_DNA"/>
</dbReference>
<evidence type="ECO:0000313" key="2">
    <source>
        <dbReference type="Proteomes" id="UP001163082"/>
    </source>
</evidence>
<organism evidence="1 2">
    <name type="scientific">Halomonas qaidamensis</name>
    <dbReference type="NCBI Taxonomy" id="2866211"/>
    <lineage>
        <taxon>Bacteria</taxon>
        <taxon>Pseudomonadati</taxon>
        <taxon>Pseudomonadota</taxon>
        <taxon>Gammaproteobacteria</taxon>
        <taxon>Oceanospirillales</taxon>
        <taxon>Halomonadaceae</taxon>
        <taxon>Halomonas</taxon>
    </lineage>
</organism>
<sequence>MAASGECRQSRFQCRANQVAAGRQTRSAVALSKNLGKAFPEVPWLGERM</sequence>
<reference evidence="1 2" key="1">
    <citation type="journal article" date="2022" name="Antonie Van Leeuwenhoek">
        <title>Whole genome sequencing of the halophilic Halomonas qaidamensis XH36, a novel species strain with high ectoine production.</title>
        <authorList>
            <person name="Zhang T."/>
            <person name="Cui T."/>
            <person name="Cao Y."/>
            <person name="Li Y."/>
            <person name="Li F."/>
            <person name="Zhu D."/>
            <person name="Xing J."/>
        </authorList>
    </citation>
    <scope>NUCLEOTIDE SEQUENCE [LARGE SCALE GENOMIC DNA]</scope>
    <source>
        <strain evidence="1 2">XH36</strain>
    </source>
</reference>